<comment type="caution">
    <text evidence="13">The sequence shown here is derived from an EMBL/GenBank/DDBJ whole genome shotgun (WGS) entry which is preliminary data.</text>
</comment>
<feature type="region of interest" description="Disordered" evidence="9">
    <location>
        <begin position="485"/>
        <end position="511"/>
    </location>
</feature>
<comment type="function">
    <text evidence="8">Involved in the regulation of telomere length, clustering and has a specific role in telomere position effect (TPE).</text>
</comment>
<evidence type="ECO:0000256" key="2">
    <source>
        <dbReference type="ARBA" id="ARBA00022454"/>
    </source>
</evidence>
<feature type="compositionally biased region" description="Low complexity" evidence="9">
    <location>
        <begin position="354"/>
        <end position="366"/>
    </location>
</feature>
<dbReference type="InterPro" id="IPR009057">
    <property type="entry name" value="Homeodomain-like_sf"/>
</dbReference>
<dbReference type="InterPro" id="IPR038104">
    <property type="entry name" value="Rap1_C_sf"/>
</dbReference>
<feature type="domain" description="BRCT" evidence="12">
    <location>
        <begin position="19"/>
        <end position="94"/>
    </location>
</feature>
<comment type="subcellular location">
    <subcellularLocation>
        <location evidence="8">Nucleus</location>
    </subcellularLocation>
    <subcellularLocation>
        <location evidence="8">Chromosome</location>
        <location evidence="8">Telomere</location>
    </subcellularLocation>
</comment>
<feature type="region of interest" description="Disordered" evidence="9">
    <location>
        <begin position="268"/>
        <end position="469"/>
    </location>
</feature>
<dbReference type="GO" id="GO:0070187">
    <property type="term" value="C:shelterin complex"/>
    <property type="evidence" value="ECO:0007669"/>
    <property type="project" value="TreeGrafter"/>
</dbReference>
<protein>
    <recommendedName>
        <fullName evidence="8">DNA-binding protein RAP1</fullName>
    </recommendedName>
</protein>
<reference evidence="13 14" key="1">
    <citation type="submission" date="2017-10" db="EMBL/GenBank/DDBJ databases">
        <title>Comparative genomics in systemic dimorphic fungi from Ajellomycetaceae.</title>
        <authorList>
            <person name="Munoz J.F."/>
            <person name="Mcewen J.G."/>
            <person name="Clay O.K."/>
            <person name="Cuomo C.A."/>
        </authorList>
    </citation>
    <scope>NUCLEOTIDE SEQUENCE [LARGE SCALE GENOMIC DNA]</scope>
    <source>
        <strain evidence="13 14">UAMH7299</strain>
    </source>
</reference>
<evidence type="ECO:0000256" key="9">
    <source>
        <dbReference type="SAM" id="MobiDB-lite"/>
    </source>
</evidence>
<keyword evidence="7 8" id="KW-0539">Nucleus</keyword>
<proteinExistence type="inferred from homology"/>
<dbReference type="InterPro" id="IPR021661">
    <property type="entry name" value="Rap1_C"/>
</dbReference>
<evidence type="ECO:0000259" key="10">
    <source>
        <dbReference type="Pfam" id="PF08914"/>
    </source>
</evidence>
<dbReference type="Gene3D" id="1.10.10.60">
    <property type="entry name" value="Homeodomain-like"/>
    <property type="match status" value="1"/>
</dbReference>
<evidence type="ECO:0000313" key="13">
    <source>
        <dbReference type="EMBL" id="PGH17373.1"/>
    </source>
</evidence>
<feature type="compositionally biased region" description="Basic and acidic residues" evidence="9">
    <location>
        <begin position="336"/>
        <end position="353"/>
    </location>
</feature>
<dbReference type="Gene3D" id="1.10.10.2170">
    <property type="match status" value="1"/>
</dbReference>
<keyword evidence="5" id="KW-0010">Activator</keyword>
<dbReference type="InterPro" id="IPR036420">
    <property type="entry name" value="BRCT_dom_sf"/>
</dbReference>
<evidence type="ECO:0000256" key="6">
    <source>
        <dbReference type="ARBA" id="ARBA00023163"/>
    </source>
</evidence>
<feature type="compositionally biased region" description="Pro residues" evidence="9">
    <location>
        <begin position="379"/>
        <end position="388"/>
    </location>
</feature>
<feature type="region of interest" description="Disordered" evidence="9">
    <location>
        <begin position="176"/>
        <end position="214"/>
    </location>
</feature>
<sequence>MAAITAGSEGLSSSTKPEPLFHNLKFWLTAKLPSRKTFRERIEANGGKIVHLEKDADILLVDHAKKGNPAGTYSYKFVEDSIRSGSRANLEDYRQGPPPGTIRTPGSKLIPVKGRRTPFSAEDDRILYEWVKPIEDQGGPFQGNQIYKQLEAKHPNHTYQSWRDRYIKVVRYHQKPVASGQTQDGPTSSAAPGATTAREARPSRPTQNKYSQFTQRDKIKLLEAAEDVLNVDDGLKDEAWSTFAKNTDHSAKEWESYFKDVILPLHKARRGRKARPTAEDTASTSTEGSSYQSQPANTSPQATLPSTSRRMENVRPAPETQARTPGQGPTMPTHHATRDVPSSRKRSIREEPSRISSTGLDSTSSSRSKRRKLGSSLPPEIPSTPEPPSFEETIRRPSLQPSPPRSVTDTAHKKSKTTVHSRSASREIHEPRSQGPAKPASPSTSENSQFETAPQFPAPTNLRNASPTPIPEELELTSFLSAISAKPRKPVKAPEEPETTITPSQAEAAQAHDIDEWIASRLQSGKATDEMQILTALSCTSMDPDLADTVLEYLVAGKGIPEDMRGVWTEEDDKVAESVDGRAIGHLIEKHGRESIEARFEYLALSRQADADEES</sequence>
<dbReference type="Pfam" id="PF11626">
    <property type="entry name" value="Rap1_C"/>
    <property type="match status" value="1"/>
</dbReference>
<evidence type="ECO:0000256" key="5">
    <source>
        <dbReference type="ARBA" id="ARBA00023159"/>
    </source>
</evidence>
<feature type="compositionally biased region" description="Polar residues" evidence="9">
    <location>
        <begin position="441"/>
        <end position="452"/>
    </location>
</feature>
<keyword evidence="2 8" id="KW-0158">Chromosome</keyword>
<dbReference type="Pfam" id="PF08914">
    <property type="entry name" value="Myb_Rap1"/>
    <property type="match status" value="1"/>
</dbReference>
<dbReference type="AlphaFoldDB" id="A0A2B7Y8M0"/>
<keyword evidence="14" id="KW-1185">Reference proteome</keyword>
<dbReference type="SUPFAM" id="SSF46689">
    <property type="entry name" value="Homeodomain-like"/>
    <property type="match status" value="1"/>
</dbReference>
<dbReference type="Gene3D" id="3.40.50.10190">
    <property type="entry name" value="BRCT domain"/>
    <property type="match status" value="1"/>
</dbReference>
<keyword evidence="6" id="KW-0804">Transcription</keyword>
<dbReference type="Pfam" id="PF16589">
    <property type="entry name" value="BRCT_2"/>
    <property type="match status" value="1"/>
</dbReference>
<gene>
    <name evidence="13" type="ORF">AJ80_04828</name>
</gene>
<feature type="domain" description="TERF2-interacting telomeric protein 1 Myb" evidence="10">
    <location>
        <begin position="119"/>
        <end position="176"/>
    </location>
</feature>
<comment type="similarity">
    <text evidence="1 8">Belongs to the RAP1 family.</text>
</comment>
<evidence type="ECO:0000256" key="1">
    <source>
        <dbReference type="ARBA" id="ARBA00010467"/>
    </source>
</evidence>
<evidence type="ECO:0000259" key="11">
    <source>
        <dbReference type="Pfam" id="PF11626"/>
    </source>
</evidence>
<dbReference type="GO" id="GO:0031848">
    <property type="term" value="P:protection from non-homologous end joining at telomere"/>
    <property type="evidence" value="ECO:0007669"/>
    <property type="project" value="TreeGrafter"/>
</dbReference>
<dbReference type="OrthoDB" id="435460at2759"/>
<dbReference type="InterPro" id="IPR015010">
    <property type="entry name" value="TERF2IP_Myb"/>
</dbReference>
<keyword evidence="3 8" id="KW-0779">Telomere</keyword>
<dbReference type="CDD" id="cd11653">
    <property type="entry name" value="rap1_RCT"/>
    <property type="match status" value="1"/>
</dbReference>
<feature type="compositionally biased region" description="Polar residues" evidence="9">
    <location>
        <begin position="204"/>
        <end position="214"/>
    </location>
</feature>
<evidence type="ECO:0000256" key="3">
    <source>
        <dbReference type="ARBA" id="ARBA00022895"/>
    </source>
</evidence>
<dbReference type="GO" id="GO:0010833">
    <property type="term" value="P:telomere maintenance via telomere lengthening"/>
    <property type="evidence" value="ECO:0007669"/>
    <property type="project" value="UniProtKB-UniRule"/>
</dbReference>
<dbReference type="PANTHER" id="PTHR16466:SF6">
    <property type="entry name" value="TELOMERIC REPEAT-BINDING FACTOR 2-INTERACTING PROTEIN 1"/>
    <property type="match status" value="1"/>
</dbReference>
<feature type="domain" description="TRF2-interacting telomeric protein/Rap1 C-terminal" evidence="11">
    <location>
        <begin position="530"/>
        <end position="604"/>
    </location>
</feature>
<feature type="region of interest" description="Disordered" evidence="9">
    <location>
        <begin position="89"/>
        <end position="114"/>
    </location>
</feature>
<dbReference type="CDD" id="cd11655">
    <property type="entry name" value="rap1_myb-like"/>
    <property type="match status" value="1"/>
</dbReference>
<keyword evidence="4" id="KW-0805">Transcription regulation</keyword>
<comment type="subunit">
    <text evidence="8">Homodimer.</text>
</comment>
<dbReference type="PANTHER" id="PTHR16466">
    <property type="entry name" value="TELOMERE REPEAT-BINDING FACTOR 2-INTERACTING PROTEIN 1"/>
    <property type="match status" value="1"/>
</dbReference>
<evidence type="ECO:0000256" key="8">
    <source>
        <dbReference type="RuleBase" id="RU367107"/>
    </source>
</evidence>
<evidence type="ECO:0000256" key="7">
    <source>
        <dbReference type="ARBA" id="ARBA00023242"/>
    </source>
</evidence>
<organism evidence="13 14">
    <name type="scientific">Polytolypa hystricis (strain UAMH7299)</name>
    <dbReference type="NCBI Taxonomy" id="1447883"/>
    <lineage>
        <taxon>Eukaryota</taxon>
        <taxon>Fungi</taxon>
        <taxon>Dikarya</taxon>
        <taxon>Ascomycota</taxon>
        <taxon>Pezizomycotina</taxon>
        <taxon>Eurotiomycetes</taxon>
        <taxon>Eurotiomycetidae</taxon>
        <taxon>Onygenales</taxon>
        <taxon>Onygenales incertae sedis</taxon>
        <taxon>Polytolypa</taxon>
    </lineage>
</organism>
<evidence type="ECO:0000256" key="4">
    <source>
        <dbReference type="ARBA" id="ARBA00023015"/>
    </source>
</evidence>
<name>A0A2B7Y8M0_POLH7</name>
<accession>A0A2B7Y8M0</accession>
<evidence type="ECO:0000259" key="12">
    <source>
        <dbReference type="Pfam" id="PF16589"/>
    </source>
</evidence>
<dbReference type="STRING" id="1447883.A0A2B7Y8M0"/>
<dbReference type="Proteomes" id="UP000224634">
    <property type="component" value="Unassembled WGS sequence"/>
</dbReference>
<dbReference type="GO" id="GO:0042162">
    <property type="term" value="F:telomeric DNA binding"/>
    <property type="evidence" value="ECO:0007669"/>
    <property type="project" value="TreeGrafter"/>
</dbReference>
<feature type="compositionally biased region" description="Low complexity" evidence="9">
    <location>
        <begin position="185"/>
        <end position="197"/>
    </location>
</feature>
<evidence type="ECO:0000313" key="14">
    <source>
        <dbReference type="Proteomes" id="UP000224634"/>
    </source>
</evidence>
<dbReference type="InterPro" id="IPR039595">
    <property type="entry name" value="TE2IP/Rap1"/>
</dbReference>
<feature type="compositionally biased region" description="Polar residues" evidence="9">
    <location>
        <begin position="280"/>
        <end position="308"/>
    </location>
</feature>
<dbReference type="InterPro" id="IPR001357">
    <property type="entry name" value="BRCT_dom"/>
</dbReference>
<dbReference type="EMBL" id="PDNA01000065">
    <property type="protein sequence ID" value="PGH17373.1"/>
    <property type="molecule type" value="Genomic_DNA"/>
</dbReference>